<keyword evidence="2" id="KW-0813">Transport</keyword>
<dbReference type="InterPro" id="IPR037272">
    <property type="entry name" value="SNS_sf"/>
</dbReference>
<dbReference type="PANTHER" id="PTHR42948">
    <property type="entry name" value="TRANSPORTER"/>
    <property type="match status" value="1"/>
</dbReference>
<evidence type="ECO:0000256" key="2">
    <source>
        <dbReference type="ARBA" id="ARBA00022448"/>
    </source>
</evidence>
<feature type="transmembrane region" description="Helical" evidence="6">
    <location>
        <begin position="12"/>
        <end position="29"/>
    </location>
</feature>
<feature type="transmembrane region" description="Helical" evidence="6">
    <location>
        <begin position="41"/>
        <end position="65"/>
    </location>
</feature>
<keyword evidence="4 6" id="KW-1133">Transmembrane helix</keyword>
<comment type="caution">
    <text evidence="7">The sequence shown here is derived from an EMBL/GenBank/DDBJ whole genome shotgun (WGS) entry which is preliminary data.</text>
</comment>
<comment type="subcellular location">
    <subcellularLocation>
        <location evidence="1">Membrane</location>
        <topology evidence="1">Multi-pass membrane protein</topology>
    </subcellularLocation>
</comment>
<sequence>MEHDRGSWGSNFGFLVAAVGSAVGLGNIWGFPYKMGSNGGFAFLVIYLLLVIFVGVVVMLGELSIGRKTGLGAVGAYAKLGKKYKWIGLLGILAAFCLLAFYNVLGGLVMRYMFGFILQILDVDGFAGQSGNFFGYILHDYSGMVFFHVLFIVCNVVIVMGGIQGGIEKFCTVAMPALFFMLLFVIIYVAFQPGAGEGYAFMLTPNLKPISTFSGFLNVLKTAAGQMFFSLSLGMGAIISYGSYLDKKENLQKNALIIPACDTLIAVMAACAILPACAAFGMEYSQGPGLLFNTMQNVFLSMGSFGSFVGFIFYFLVFIAAVTSSISLFEAIVTWRIDANREKGKTSNRTKIMCVSAVLSLIVGLPVALDAIGGGVTGVAGAVPAPYTFFGMTIDQLMAGEIPMFIDSWLDFFDVISEGILMPLGALVMALLIGWKWKTKDLIVPECEASGHKFWGYGFFNFCFKFVTPIGMVIVLIGQIMDFFL</sequence>
<feature type="transmembrane region" description="Helical" evidence="6">
    <location>
        <begin position="86"/>
        <end position="105"/>
    </location>
</feature>
<keyword evidence="5 6" id="KW-0472">Membrane</keyword>
<evidence type="ECO:0000256" key="4">
    <source>
        <dbReference type="ARBA" id="ARBA00022989"/>
    </source>
</evidence>
<feature type="transmembrane region" description="Helical" evidence="6">
    <location>
        <begin position="302"/>
        <end position="329"/>
    </location>
</feature>
<feature type="transmembrane region" description="Helical" evidence="6">
    <location>
        <begin position="455"/>
        <end position="477"/>
    </location>
</feature>
<dbReference type="EMBL" id="DVHH01000089">
    <property type="protein sequence ID" value="HIR54662.1"/>
    <property type="molecule type" value="Genomic_DNA"/>
</dbReference>
<dbReference type="AlphaFoldDB" id="A0A9D1DKW6"/>
<organism evidence="7 8">
    <name type="scientific">Candidatus Scatomorpha intestinigallinarum</name>
    <dbReference type="NCBI Taxonomy" id="2840923"/>
    <lineage>
        <taxon>Bacteria</taxon>
        <taxon>Bacillati</taxon>
        <taxon>Bacillota</taxon>
        <taxon>Clostridia</taxon>
        <taxon>Eubacteriales</taxon>
        <taxon>Candidatus Scatomorpha</taxon>
    </lineage>
</organism>
<feature type="transmembrane region" description="Helical" evidence="6">
    <location>
        <begin position="141"/>
        <end position="163"/>
    </location>
</feature>
<evidence type="ECO:0000313" key="7">
    <source>
        <dbReference type="EMBL" id="HIR54662.1"/>
    </source>
</evidence>
<feature type="transmembrane region" description="Helical" evidence="6">
    <location>
        <begin position="256"/>
        <end position="282"/>
    </location>
</feature>
<keyword evidence="3 6" id="KW-0812">Transmembrane</keyword>
<dbReference type="InterPro" id="IPR000175">
    <property type="entry name" value="Na/ntran_symport"/>
</dbReference>
<feature type="transmembrane region" description="Helical" evidence="6">
    <location>
        <begin position="415"/>
        <end position="435"/>
    </location>
</feature>
<feature type="transmembrane region" description="Helical" evidence="6">
    <location>
        <begin position="223"/>
        <end position="244"/>
    </location>
</feature>
<dbReference type="Proteomes" id="UP000824238">
    <property type="component" value="Unassembled WGS sequence"/>
</dbReference>
<dbReference type="PANTHER" id="PTHR42948:SF1">
    <property type="entry name" value="TRANSPORTER"/>
    <property type="match status" value="1"/>
</dbReference>
<feature type="transmembrane region" description="Helical" evidence="6">
    <location>
        <begin position="350"/>
        <end position="369"/>
    </location>
</feature>
<dbReference type="Pfam" id="PF00209">
    <property type="entry name" value="SNF"/>
    <property type="match status" value="2"/>
</dbReference>
<reference evidence="7" key="2">
    <citation type="journal article" date="2021" name="PeerJ">
        <title>Extensive microbial diversity within the chicken gut microbiome revealed by metagenomics and culture.</title>
        <authorList>
            <person name="Gilroy R."/>
            <person name="Ravi A."/>
            <person name="Getino M."/>
            <person name="Pursley I."/>
            <person name="Horton D.L."/>
            <person name="Alikhan N.F."/>
            <person name="Baker D."/>
            <person name="Gharbi K."/>
            <person name="Hall N."/>
            <person name="Watson M."/>
            <person name="Adriaenssens E.M."/>
            <person name="Foster-Nyarko E."/>
            <person name="Jarju S."/>
            <person name="Secka A."/>
            <person name="Antonio M."/>
            <person name="Oren A."/>
            <person name="Chaudhuri R.R."/>
            <person name="La Ragione R."/>
            <person name="Hildebrand F."/>
            <person name="Pallen M.J."/>
        </authorList>
    </citation>
    <scope>NUCLEOTIDE SEQUENCE</scope>
    <source>
        <strain evidence="7">ChiGjej3B3-7149</strain>
    </source>
</reference>
<dbReference type="GO" id="GO:0016020">
    <property type="term" value="C:membrane"/>
    <property type="evidence" value="ECO:0007669"/>
    <property type="project" value="UniProtKB-SubCell"/>
</dbReference>
<dbReference type="PROSITE" id="PS50267">
    <property type="entry name" value="NA_NEUROTRAN_SYMP_3"/>
    <property type="match status" value="1"/>
</dbReference>
<name>A0A9D1DKW6_9FIRM</name>
<evidence type="ECO:0000313" key="8">
    <source>
        <dbReference type="Proteomes" id="UP000824238"/>
    </source>
</evidence>
<dbReference type="SUPFAM" id="SSF161070">
    <property type="entry name" value="SNF-like"/>
    <property type="match status" value="1"/>
</dbReference>
<gene>
    <name evidence="7" type="ORF">IAD36_03540</name>
</gene>
<dbReference type="InterPro" id="IPR047218">
    <property type="entry name" value="YocR/YhdH-like"/>
</dbReference>
<evidence type="ECO:0000256" key="1">
    <source>
        <dbReference type="ARBA" id="ARBA00004141"/>
    </source>
</evidence>
<protein>
    <submittedName>
        <fullName evidence="7">Sodium-dependent transporter</fullName>
    </submittedName>
</protein>
<dbReference type="PRINTS" id="PR00176">
    <property type="entry name" value="NANEUSMPORT"/>
</dbReference>
<evidence type="ECO:0000256" key="3">
    <source>
        <dbReference type="ARBA" id="ARBA00022692"/>
    </source>
</evidence>
<evidence type="ECO:0000256" key="5">
    <source>
        <dbReference type="ARBA" id="ARBA00023136"/>
    </source>
</evidence>
<feature type="transmembrane region" description="Helical" evidence="6">
    <location>
        <begin position="170"/>
        <end position="191"/>
    </location>
</feature>
<evidence type="ECO:0000256" key="6">
    <source>
        <dbReference type="SAM" id="Phobius"/>
    </source>
</evidence>
<reference evidence="7" key="1">
    <citation type="submission" date="2020-10" db="EMBL/GenBank/DDBJ databases">
        <authorList>
            <person name="Gilroy R."/>
        </authorList>
    </citation>
    <scope>NUCLEOTIDE SEQUENCE</scope>
    <source>
        <strain evidence="7">ChiGjej3B3-7149</strain>
    </source>
</reference>
<accession>A0A9D1DKW6</accession>
<dbReference type="NCBIfam" id="NF037979">
    <property type="entry name" value="Na_transp"/>
    <property type="match status" value="1"/>
</dbReference>
<proteinExistence type="predicted"/>
<dbReference type="CDD" id="cd10336">
    <property type="entry name" value="SLC6sbd_Tyt1-Like"/>
    <property type="match status" value="1"/>
</dbReference>